<evidence type="ECO:0000313" key="3">
    <source>
        <dbReference type="Proteomes" id="UP001185899"/>
    </source>
</evidence>
<dbReference type="InterPro" id="IPR016181">
    <property type="entry name" value="Acyl_CoA_acyltransferase"/>
</dbReference>
<gene>
    <name evidence="2" type="ORF">R3P95_00800</name>
</gene>
<dbReference type="InterPro" id="IPR000182">
    <property type="entry name" value="GNAT_dom"/>
</dbReference>
<dbReference type="PANTHER" id="PTHR43792">
    <property type="entry name" value="GNAT FAMILY, PUTATIVE (AFU_ORTHOLOGUE AFUA_3G00765)-RELATED-RELATED"/>
    <property type="match status" value="1"/>
</dbReference>
<sequence length="181" mass="20254">MRTRTSRLDLDEPVGTDLDELYAICSDPQSWTHFPSLRHTDPAATERMLQSWAEQWRRDGLSTWIIRERGSRTISGYGGCSKRRNTFWNLGYRLHPDAQGNGYAAEMCEIAAECAHRTEPELPIVAYLLEHNVASARVAERAGLQLIARGPDVGNPDVDAVRLVYADRSLTADQVDVVLSA</sequence>
<dbReference type="PROSITE" id="PS51186">
    <property type="entry name" value="GNAT"/>
    <property type="match status" value="1"/>
</dbReference>
<dbReference type="Pfam" id="PF13302">
    <property type="entry name" value="Acetyltransf_3"/>
    <property type="match status" value="1"/>
</dbReference>
<evidence type="ECO:0000313" key="2">
    <source>
        <dbReference type="EMBL" id="MDV6229070.1"/>
    </source>
</evidence>
<dbReference type="EMBL" id="JAWLKE010000001">
    <property type="protein sequence ID" value="MDV6229070.1"/>
    <property type="molecule type" value="Genomic_DNA"/>
</dbReference>
<dbReference type="InterPro" id="IPR051531">
    <property type="entry name" value="N-acetyltransferase"/>
</dbReference>
<feature type="domain" description="N-acetyltransferase" evidence="1">
    <location>
        <begin position="8"/>
        <end position="168"/>
    </location>
</feature>
<keyword evidence="3" id="KW-1185">Reference proteome</keyword>
<comment type="caution">
    <text evidence="2">The sequence shown here is derived from an EMBL/GenBank/DDBJ whole genome shotgun (WGS) entry which is preliminary data.</text>
</comment>
<protein>
    <submittedName>
        <fullName evidence="2">GNAT family N-acetyltransferase</fullName>
    </submittedName>
</protein>
<name>A0ABU4AS52_9NOCA</name>
<dbReference type="RefSeq" id="WP_262498300.1">
    <property type="nucleotide sequence ID" value="NZ_JAWLKE010000001.1"/>
</dbReference>
<dbReference type="PANTHER" id="PTHR43792:SF13">
    <property type="entry name" value="ACETYLTRANSFERASE"/>
    <property type="match status" value="1"/>
</dbReference>
<proteinExistence type="predicted"/>
<evidence type="ECO:0000259" key="1">
    <source>
        <dbReference type="PROSITE" id="PS51186"/>
    </source>
</evidence>
<dbReference type="Gene3D" id="3.40.630.30">
    <property type="match status" value="1"/>
</dbReference>
<reference evidence="2 3" key="1">
    <citation type="submission" date="2023-10" db="EMBL/GenBank/DDBJ databases">
        <title>Development of a sustainable strategy for remediation of hydrocarbon-contaminated territories based on the waste exchange concept.</title>
        <authorList>
            <person name="Krivoruchko A."/>
        </authorList>
    </citation>
    <scope>NUCLEOTIDE SEQUENCE [LARGE SCALE GENOMIC DNA]</scope>
    <source>
        <strain evidence="2 3">IEGM 1322</strain>
    </source>
</reference>
<accession>A0ABU4AS52</accession>
<organism evidence="2 3">
    <name type="scientific">Rhodococcus cercidiphylli</name>
    <dbReference type="NCBI Taxonomy" id="489916"/>
    <lineage>
        <taxon>Bacteria</taxon>
        <taxon>Bacillati</taxon>
        <taxon>Actinomycetota</taxon>
        <taxon>Actinomycetes</taxon>
        <taxon>Mycobacteriales</taxon>
        <taxon>Nocardiaceae</taxon>
        <taxon>Rhodococcus</taxon>
    </lineage>
</organism>
<dbReference type="SUPFAM" id="SSF55729">
    <property type="entry name" value="Acyl-CoA N-acyltransferases (Nat)"/>
    <property type="match status" value="1"/>
</dbReference>
<dbReference type="Proteomes" id="UP001185899">
    <property type="component" value="Unassembled WGS sequence"/>
</dbReference>